<dbReference type="PROSITE" id="PS51580">
    <property type="entry name" value="SAM_MT43_3"/>
    <property type="match status" value="1"/>
</dbReference>
<sequence>MSSNPKVAMAFTAMKAIGISEKKVKPVLKNLLKLYDKNWALIEDENYRALADAIFEAEESKVGEKKKEVQLHDDDGDCGPPLKRLRLKHREEQASPSGETSLRKRKLEEADLHQNCSREEGVEPFQPNLGEARSDPENVSPNMHLPWRNEELSSPQDCSRDESEEPTQLHLRKKRSEPEPVSYHTHFRDKGKEPLVSPGNCHRNEREEPIQLCIRDNRAESITISPQTQHRNKGSESISIQIPPREKRVVFRGASTTVCLKEPKVEPGVDPLPKEKLASCNQSQNNGLISPKTEPCDNFPQFEVPIAVIHPPNPDPTRNEDPVHEDGNNSNEKADGVESLASQDAGVEDECRGGSGAACENGTSLELADIPETSPASVEIASSSSGEVKISLSCNYSLGQPNFHLPSPDEVLKMVEDKCLKSYKIIEPNFSLMNLMKELCQCFLDLASDSTDDKQENFIRITPNLDLLKKSNMKNSLGAKCDDQGTFHIPGSSLNGSLNFHSSTQVVPQVPRLLVLDSMDDLHGTVQPNENGNTNGERDKKMEQKDPGSSSSSGFVAVRHEKFTPDDISPLHDVNDIRPLHDVNDISKGEESVRISLVNEVSSEPYPPLFFYIPKNIIFRNAYVKFSLARIGDEDCCSNCFGDCMSSSIPCACARETGGDFAYTLEGLLKENFLDECISMNRDPQQNHLFYCKNCPLERCKNGDLSDPCKGHLMRKFIKECWSKCGCNKQCGNRVVQRGITCNLQVFLTAEGKGWGLRTLEDLPRGTFVCEYVGEILTNTELNERNMEINDGERQTYPVLLDAAWGPEGVLKDREALSLDATFYGNVARFINHRSFSHILMDVLT</sequence>
<dbReference type="PANTHER" id="PTHR46450:SF24">
    <property type="entry name" value="HISTONE-LYSINE N-METHYLTRANSFERASE SUVR4"/>
    <property type="match status" value="1"/>
</dbReference>
<evidence type="ECO:0000259" key="4">
    <source>
        <dbReference type="PROSITE" id="PS50280"/>
    </source>
</evidence>
<feature type="region of interest" description="Disordered" evidence="3">
    <location>
        <begin position="308"/>
        <end position="355"/>
    </location>
</feature>
<dbReference type="Pfam" id="PF05033">
    <property type="entry name" value="Pre-SET"/>
    <property type="match status" value="1"/>
</dbReference>
<name>A0A200RB90_MACCD</name>
<dbReference type="Pfam" id="PF00856">
    <property type="entry name" value="SET"/>
    <property type="match status" value="1"/>
</dbReference>
<dbReference type="CDD" id="cd10538">
    <property type="entry name" value="SET_SETDB-like"/>
    <property type="match status" value="1"/>
</dbReference>
<accession>A0A200RB90</accession>
<dbReference type="InParanoid" id="A0A200RB90"/>
<dbReference type="EMBL" id="MVGT01000150">
    <property type="protein sequence ID" value="OVA19990.1"/>
    <property type="molecule type" value="Genomic_DNA"/>
</dbReference>
<proteinExistence type="predicted"/>
<evidence type="ECO:0000256" key="1">
    <source>
        <dbReference type="ARBA" id="ARBA00004286"/>
    </source>
</evidence>
<evidence type="ECO:0000256" key="3">
    <source>
        <dbReference type="SAM" id="MobiDB-lite"/>
    </source>
</evidence>
<dbReference type="PROSITE" id="PS50867">
    <property type="entry name" value="PRE_SET"/>
    <property type="match status" value="1"/>
</dbReference>
<organism evidence="6 7">
    <name type="scientific">Macleaya cordata</name>
    <name type="common">Five-seeded plume-poppy</name>
    <name type="synonym">Bocconia cordata</name>
    <dbReference type="NCBI Taxonomy" id="56857"/>
    <lineage>
        <taxon>Eukaryota</taxon>
        <taxon>Viridiplantae</taxon>
        <taxon>Streptophyta</taxon>
        <taxon>Embryophyta</taxon>
        <taxon>Tracheophyta</taxon>
        <taxon>Spermatophyta</taxon>
        <taxon>Magnoliopsida</taxon>
        <taxon>Ranunculales</taxon>
        <taxon>Papaveraceae</taxon>
        <taxon>Papaveroideae</taxon>
        <taxon>Macleaya</taxon>
    </lineage>
</organism>
<gene>
    <name evidence="6" type="ORF">BVC80_1667g2</name>
</gene>
<keyword evidence="2" id="KW-0158">Chromosome</keyword>
<keyword evidence="7" id="KW-1185">Reference proteome</keyword>
<dbReference type="InterPro" id="IPR025776">
    <property type="entry name" value="SUVR4/1/2"/>
</dbReference>
<dbReference type="Pfam" id="PF10440">
    <property type="entry name" value="WIYLD"/>
    <property type="match status" value="1"/>
</dbReference>
<evidence type="ECO:0000259" key="5">
    <source>
        <dbReference type="PROSITE" id="PS50867"/>
    </source>
</evidence>
<dbReference type="InterPro" id="IPR007728">
    <property type="entry name" value="Pre-SET_dom"/>
</dbReference>
<dbReference type="InterPro" id="IPR001214">
    <property type="entry name" value="SET_dom"/>
</dbReference>
<dbReference type="SMART" id="SM00468">
    <property type="entry name" value="PreSET"/>
    <property type="match status" value="1"/>
</dbReference>
<dbReference type="SUPFAM" id="SSF82199">
    <property type="entry name" value="SET domain"/>
    <property type="match status" value="1"/>
</dbReference>
<dbReference type="GO" id="GO:0042054">
    <property type="term" value="F:histone methyltransferase activity"/>
    <property type="evidence" value="ECO:0007669"/>
    <property type="project" value="InterPro"/>
</dbReference>
<comment type="subcellular location">
    <subcellularLocation>
        <location evidence="1">Chromosome</location>
    </subcellularLocation>
</comment>
<dbReference type="GO" id="GO:0008270">
    <property type="term" value="F:zinc ion binding"/>
    <property type="evidence" value="ECO:0007669"/>
    <property type="project" value="InterPro"/>
</dbReference>
<dbReference type="OMA" id="LVFQDAY"/>
<protein>
    <submittedName>
        <fullName evidence="6">SET domain</fullName>
    </submittedName>
</protein>
<feature type="domain" description="SET" evidence="4">
    <location>
        <begin position="742"/>
        <end position="845"/>
    </location>
</feature>
<dbReference type="OrthoDB" id="308383at2759"/>
<dbReference type="PANTHER" id="PTHR46450">
    <property type="entry name" value="INACTIVE HISTONE-LYSINE N-METHYLTRANSFERASE SUVR1-RELATED"/>
    <property type="match status" value="1"/>
</dbReference>
<feature type="region of interest" description="Disordered" evidence="3">
    <location>
        <begin position="522"/>
        <end position="554"/>
    </location>
</feature>
<reference evidence="6 7" key="1">
    <citation type="journal article" date="2017" name="Mol. Plant">
        <title>The Genome of Medicinal Plant Macleaya cordata Provides New Insights into Benzylisoquinoline Alkaloids Metabolism.</title>
        <authorList>
            <person name="Liu X."/>
            <person name="Liu Y."/>
            <person name="Huang P."/>
            <person name="Ma Y."/>
            <person name="Qing Z."/>
            <person name="Tang Q."/>
            <person name="Cao H."/>
            <person name="Cheng P."/>
            <person name="Zheng Y."/>
            <person name="Yuan Z."/>
            <person name="Zhou Y."/>
            <person name="Liu J."/>
            <person name="Tang Z."/>
            <person name="Zhuo Y."/>
            <person name="Zhang Y."/>
            <person name="Yu L."/>
            <person name="Huang J."/>
            <person name="Yang P."/>
            <person name="Peng Q."/>
            <person name="Zhang J."/>
            <person name="Jiang W."/>
            <person name="Zhang Z."/>
            <person name="Lin K."/>
            <person name="Ro D.K."/>
            <person name="Chen X."/>
            <person name="Xiong X."/>
            <person name="Shang Y."/>
            <person name="Huang S."/>
            <person name="Zeng J."/>
        </authorList>
    </citation>
    <scope>NUCLEOTIDE SEQUENCE [LARGE SCALE GENOMIC DNA]</scope>
    <source>
        <strain evidence="7">cv. BLH2017</strain>
        <tissue evidence="6">Root</tissue>
    </source>
</reference>
<dbReference type="InterPro" id="IPR043017">
    <property type="entry name" value="WIYLD_dom_sf"/>
</dbReference>
<dbReference type="PROSITE" id="PS50280">
    <property type="entry name" value="SET"/>
    <property type="match status" value="1"/>
</dbReference>
<dbReference type="Gene3D" id="2.170.270.10">
    <property type="entry name" value="SET domain"/>
    <property type="match status" value="1"/>
</dbReference>
<dbReference type="InterPro" id="IPR046341">
    <property type="entry name" value="SET_dom_sf"/>
</dbReference>
<dbReference type="STRING" id="56857.A0A200RB90"/>
<dbReference type="Gene3D" id="1.10.8.850">
    <property type="entry name" value="Histone-lysine N methyltransferase , C-terminal domain-like"/>
    <property type="match status" value="1"/>
</dbReference>
<feature type="domain" description="Pre-SET" evidence="5">
    <location>
        <begin position="636"/>
        <end position="739"/>
    </location>
</feature>
<feature type="compositionally biased region" description="Basic and acidic residues" evidence="3">
    <location>
        <begin position="106"/>
        <end position="121"/>
    </location>
</feature>
<feature type="compositionally biased region" description="Polar residues" evidence="3">
    <location>
        <begin position="526"/>
        <end position="535"/>
    </location>
</feature>
<feature type="compositionally biased region" description="Basic and acidic residues" evidence="3">
    <location>
        <begin position="317"/>
        <end position="336"/>
    </location>
</feature>
<evidence type="ECO:0000256" key="2">
    <source>
        <dbReference type="ARBA" id="ARBA00022454"/>
    </source>
</evidence>
<dbReference type="AlphaFoldDB" id="A0A200RB90"/>
<dbReference type="GO" id="GO:0005634">
    <property type="term" value="C:nucleus"/>
    <property type="evidence" value="ECO:0007669"/>
    <property type="project" value="InterPro"/>
</dbReference>
<dbReference type="Proteomes" id="UP000195402">
    <property type="component" value="Unassembled WGS sequence"/>
</dbReference>
<evidence type="ECO:0000313" key="7">
    <source>
        <dbReference type="Proteomes" id="UP000195402"/>
    </source>
</evidence>
<dbReference type="FunCoup" id="A0A200RB90">
    <property type="interactions" value="897"/>
</dbReference>
<dbReference type="GO" id="GO:0005694">
    <property type="term" value="C:chromosome"/>
    <property type="evidence" value="ECO:0007669"/>
    <property type="project" value="UniProtKB-SubCell"/>
</dbReference>
<comment type="caution">
    <text evidence="6">The sequence shown here is derived from an EMBL/GenBank/DDBJ whole genome shotgun (WGS) entry which is preliminary data.</text>
</comment>
<feature type="region of interest" description="Disordered" evidence="3">
    <location>
        <begin position="59"/>
        <end position="203"/>
    </location>
</feature>
<dbReference type="InterPro" id="IPR018848">
    <property type="entry name" value="WIYLD_domain"/>
</dbReference>
<evidence type="ECO:0000313" key="6">
    <source>
        <dbReference type="EMBL" id="OVA19990.1"/>
    </source>
</evidence>
<feature type="compositionally biased region" description="Basic and acidic residues" evidence="3">
    <location>
        <begin position="59"/>
        <end position="73"/>
    </location>
</feature>
<feature type="compositionally biased region" description="Basic and acidic residues" evidence="3">
    <location>
        <begin position="536"/>
        <end position="546"/>
    </location>
</feature>